<dbReference type="KEGG" id="acom:CEW83_05300"/>
<keyword evidence="3" id="KW-1185">Reference proteome</keyword>
<dbReference type="AlphaFoldDB" id="A0A2U8GMI2"/>
<evidence type="ECO:0000259" key="1">
    <source>
        <dbReference type="Pfam" id="PF04536"/>
    </source>
</evidence>
<sequence>MNLTTRLLRHFWLDADDAFRLLGEAALNRLDQRIHDSELKHTGEICLCIEASLPRAMLWRHAWHREPIENLVRERAIDLFSTMRVWDTADNNGVLIYVQLAEHRIEIVADRGIADQLGPEQLGSVLPRVLGTFASGDHEAGLGIAIDAVDAALSARFPDVGQTISRARGNQLPNRPVVR</sequence>
<reference evidence="2 3" key="1">
    <citation type="submission" date="2017-06" db="EMBL/GenBank/DDBJ databases">
        <title>Azoarcus.</title>
        <authorList>
            <person name="Woo J.-H."/>
            <person name="Kim H.-S."/>
        </authorList>
    </citation>
    <scope>NUCLEOTIDE SEQUENCE [LARGE SCALE GENOMIC DNA]</scope>
    <source>
        <strain evidence="2 3">TSPY31</strain>
    </source>
</reference>
<protein>
    <recommendedName>
        <fullName evidence="1">TPM domain-containing protein</fullName>
    </recommendedName>
</protein>
<dbReference type="InterPro" id="IPR007621">
    <property type="entry name" value="TPM_dom"/>
</dbReference>
<dbReference type="RefSeq" id="WP_108948405.1">
    <property type="nucleotide sequence ID" value="NZ_CP022187.1"/>
</dbReference>
<organism evidence="2 3">
    <name type="scientific">Parazoarcus communis</name>
    <dbReference type="NCBI Taxonomy" id="41977"/>
    <lineage>
        <taxon>Bacteria</taxon>
        <taxon>Pseudomonadati</taxon>
        <taxon>Pseudomonadota</taxon>
        <taxon>Betaproteobacteria</taxon>
        <taxon>Rhodocyclales</taxon>
        <taxon>Zoogloeaceae</taxon>
        <taxon>Parazoarcus</taxon>
    </lineage>
</organism>
<dbReference type="EMBL" id="CP022187">
    <property type="protein sequence ID" value="AWI74698.1"/>
    <property type="molecule type" value="Genomic_DNA"/>
</dbReference>
<dbReference type="Gene3D" id="3.10.310.50">
    <property type="match status" value="1"/>
</dbReference>
<dbReference type="PANTHER" id="PTHR30373">
    <property type="entry name" value="UPF0603 PROTEIN YGCG"/>
    <property type="match status" value="1"/>
</dbReference>
<name>A0A2U8GMI2_9RHOO</name>
<evidence type="ECO:0000313" key="3">
    <source>
        <dbReference type="Proteomes" id="UP000244930"/>
    </source>
</evidence>
<feature type="domain" description="TPM" evidence="1">
    <location>
        <begin position="20"/>
        <end position="151"/>
    </location>
</feature>
<dbReference type="Proteomes" id="UP000244930">
    <property type="component" value="Chromosome"/>
</dbReference>
<proteinExistence type="predicted"/>
<evidence type="ECO:0000313" key="2">
    <source>
        <dbReference type="EMBL" id="AWI74698.1"/>
    </source>
</evidence>
<dbReference type="PANTHER" id="PTHR30373:SF8">
    <property type="entry name" value="BLL7265 PROTEIN"/>
    <property type="match status" value="1"/>
</dbReference>
<gene>
    <name evidence="2" type="ORF">CEW83_05300</name>
</gene>
<accession>A0A2U8GMI2</accession>
<dbReference type="Pfam" id="PF04536">
    <property type="entry name" value="TPM_phosphatase"/>
    <property type="match status" value="1"/>
</dbReference>